<evidence type="ECO:0000256" key="2">
    <source>
        <dbReference type="ARBA" id="ARBA00006759"/>
    </source>
</evidence>
<evidence type="ECO:0000256" key="1">
    <source>
        <dbReference type="ARBA" id="ARBA00004514"/>
    </source>
</evidence>
<proteinExistence type="inferred from homology"/>
<evidence type="ECO:0000313" key="10">
    <source>
        <dbReference type="Proteomes" id="UP000584326"/>
    </source>
</evidence>
<protein>
    <recommendedName>
        <fullName evidence="4">Metallo-beta-lactamase domain-containing protein 1</fullName>
    </recommendedName>
    <alternativeName>
        <fullName evidence="5">Endoribonuclease MBLAC1</fullName>
    </alternativeName>
</protein>
<dbReference type="PANTHER" id="PTHR23200">
    <property type="entry name" value="METALLO-BETA-LACTAMASE DOMAIN-CONTAINING PROTEIN 1"/>
    <property type="match status" value="1"/>
</dbReference>
<comment type="subcellular location">
    <subcellularLocation>
        <location evidence="1">Cytoplasm</location>
        <location evidence="1">Cytosol</location>
    </subcellularLocation>
</comment>
<organism evidence="9 10">
    <name type="scientific">Podargus strigoides</name>
    <name type="common">Tawny frogmouth</name>
    <name type="synonym">Caprimulgus strigoides</name>
    <dbReference type="NCBI Taxonomy" id="8905"/>
    <lineage>
        <taxon>Eukaryota</taxon>
        <taxon>Metazoa</taxon>
        <taxon>Chordata</taxon>
        <taxon>Craniata</taxon>
        <taxon>Vertebrata</taxon>
        <taxon>Euteleostomi</taxon>
        <taxon>Archelosauria</taxon>
        <taxon>Archosauria</taxon>
        <taxon>Dinosauria</taxon>
        <taxon>Saurischia</taxon>
        <taxon>Theropoda</taxon>
        <taxon>Coelurosauria</taxon>
        <taxon>Aves</taxon>
        <taxon>Neognathae</taxon>
        <taxon>Neoaves</taxon>
        <taxon>Strisores</taxon>
        <taxon>Caprimulgiformes</taxon>
        <taxon>Podargidae</taxon>
        <taxon>Podargus</taxon>
    </lineage>
</organism>
<comment type="catalytic activity">
    <reaction evidence="6">
        <text>a ribonucleotidyl-ribonucleotide-RNA + H2O = a 3'-end ribonucleotide-RNA + a 5'-end 5'-phospho-ribonucleoside-RNA + H(+)</text>
        <dbReference type="Rhea" id="RHEA:68096"/>
        <dbReference type="Rhea" id="RHEA-COMP:15179"/>
        <dbReference type="Rhea" id="RHEA-COMP:17355"/>
        <dbReference type="Rhea" id="RHEA-COMP:17428"/>
        <dbReference type="ChEBI" id="CHEBI:15377"/>
        <dbReference type="ChEBI" id="CHEBI:15378"/>
        <dbReference type="ChEBI" id="CHEBI:74896"/>
        <dbReference type="ChEBI" id="CHEBI:138282"/>
        <dbReference type="ChEBI" id="CHEBI:173118"/>
    </reaction>
    <physiologicalReaction direction="left-to-right" evidence="6">
        <dbReference type="Rhea" id="RHEA:68097"/>
    </physiologicalReaction>
</comment>
<sequence>IPQRIWTSPLGSQEISGSPYTLKVLWEGYHTPHPDGTFHADGTVTLLRGGALTLLVDTGGPWDKPRLLRLLANEGVSPHDVTHVICTHGHSDHVGNLNLFPL</sequence>
<dbReference type="Pfam" id="PF00753">
    <property type="entry name" value="Lactamase_B"/>
    <property type="match status" value="1"/>
</dbReference>
<comment type="similarity">
    <text evidence="2">Belongs to the metallo-beta-lactamase superfamily. Glyoxalase II family.</text>
</comment>
<feature type="domain" description="Metallo-beta-lactamase" evidence="8">
    <location>
        <begin position="42"/>
        <end position="100"/>
    </location>
</feature>
<dbReference type="SUPFAM" id="SSF56281">
    <property type="entry name" value="Metallo-hydrolase/oxidoreductase"/>
    <property type="match status" value="1"/>
</dbReference>
<comment type="caution">
    <text evidence="9">The sequence shown here is derived from an EMBL/GenBank/DDBJ whole genome shotgun (WGS) entry which is preliminary data.</text>
</comment>
<feature type="non-terminal residue" evidence="9">
    <location>
        <position position="102"/>
    </location>
</feature>
<name>A0A7L4HFF8_PODST</name>
<dbReference type="Gene3D" id="3.60.15.10">
    <property type="entry name" value="Ribonuclease Z/Hydroxyacylglutathione hydrolase-like"/>
    <property type="match status" value="1"/>
</dbReference>
<dbReference type="GO" id="GO:0005829">
    <property type="term" value="C:cytosol"/>
    <property type="evidence" value="ECO:0007669"/>
    <property type="project" value="UniProtKB-SubCell"/>
</dbReference>
<evidence type="ECO:0000256" key="3">
    <source>
        <dbReference type="ARBA" id="ARBA00011738"/>
    </source>
</evidence>
<dbReference type="Proteomes" id="UP000584326">
    <property type="component" value="Unassembled WGS sequence"/>
</dbReference>
<evidence type="ECO:0000256" key="4">
    <source>
        <dbReference type="ARBA" id="ARBA00014856"/>
    </source>
</evidence>
<dbReference type="OrthoDB" id="10250730at2759"/>
<evidence type="ECO:0000259" key="8">
    <source>
        <dbReference type="Pfam" id="PF00753"/>
    </source>
</evidence>
<dbReference type="AlphaFoldDB" id="A0A7L4HFF8"/>
<keyword evidence="10" id="KW-1185">Reference proteome</keyword>
<gene>
    <name evidence="9" type="primary">Mblac1</name>
    <name evidence="9" type="ORF">PODSTR_R15329</name>
</gene>
<dbReference type="InterPro" id="IPR039344">
    <property type="entry name" value="MBLAC1"/>
</dbReference>
<dbReference type="InterPro" id="IPR036866">
    <property type="entry name" value="RibonucZ/Hydroxyglut_hydro"/>
</dbReference>
<evidence type="ECO:0000256" key="5">
    <source>
        <dbReference type="ARBA" id="ARBA00032988"/>
    </source>
</evidence>
<dbReference type="InterPro" id="IPR001279">
    <property type="entry name" value="Metallo-B-lactamas"/>
</dbReference>
<comment type="subunit">
    <text evidence="3">Homodimer.</text>
</comment>
<evidence type="ECO:0000313" key="9">
    <source>
        <dbReference type="EMBL" id="NXX24027.1"/>
    </source>
</evidence>
<evidence type="ECO:0000256" key="6">
    <source>
        <dbReference type="ARBA" id="ARBA00044690"/>
    </source>
</evidence>
<feature type="non-terminal residue" evidence="9">
    <location>
        <position position="1"/>
    </location>
</feature>
<dbReference type="PANTHER" id="PTHR23200:SF48">
    <property type="entry name" value="METALLO-BETA-LACTAMASE DOMAIN-CONTAINING PROTEIN 1"/>
    <property type="match status" value="1"/>
</dbReference>
<comment type="function">
    <text evidence="7">Endoribonuclease that catalyzes the hydrolysis of histone-coding pre-mRNA 3'-end. Involved in histone pre-mRNA processing during the S-phase of the cell cycle, which is required for entering/progressing through S-phase. Cleaves histone pre-mRNA at a major and a minor cleavage site after the 5'-ACCCA-3' and the 5'-ACCCACA-3' sequence, respectively, and located downstream of the stem-loop. May require the presence of the HDE element located at the histone pre-RNA 3'-end to avoid non-specific cleavage.</text>
</comment>
<evidence type="ECO:0000256" key="7">
    <source>
        <dbReference type="ARBA" id="ARBA00045869"/>
    </source>
</evidence>
<accession>A0A7L4HFF8</accession>
<reference evidence="9 10" key="1">
    <citation type="submission" date="2020-02" db="EMBL/GenBank/DDBJ databases">
        <title>Bird 10,000 Genomes (B10K) Project - Family phase.</title>
        <authorList>
            <person name="Zhang G."/>
        </authorList>
    </citation>
    <scope>NUCLEOTIDE SEQUENCE [LARGE SCALE GENOMIC DNA]</scope>
    <source>
        <strain evidence="9">B10K-DU-001-40</strain>
        <tissue evidence="9">Muscle</tissue>
    </source>
</reference>
<dbReference type="EMBL" id="VZTK01142219">
    <property type="protein sequence ID" value="NXX24027.1"/>
    <property type="molecule type" value="Genomic_DNA"/>
</dbReference>